<protein>
    <submittedName>
        <fullName evidence="2">DUF4145 domain-containing protein</fullName>
    </submittedName>
</protein>
<dbReference type="RefSeq" id="WP_165098781.1">
    <property type="nucleotide sequence ID" value="NZ_JAAKGU010000005.1"/>
</dbReference>
<sequence>MCGRVIESICKDHNTKSGNLLNGLKILLEKQIIDKKIYDWADALRLHRNIGAHANEEVIIKEDARDLLDFSFAICNYVYILTLKFKSFMARKQS</sequence>
<feature type="domain" description="DUF4145" evidence="1">
    <location>
        <begin position="1"/>
        <end position="70"/>
    </location>
</feature>
<comment type="caution">
    <text evidence="2">The sequence shown here is derived from an EMBL/GenBank/DDBJ whole genome shotgun (WGS) entry which is preliminary data.</text>
</comment>
<proteinExistence type="predicted"/>
<organism evidence="2 3">
    <name type="scientific">Paenibacillus apii</name>
    <dbReference type="NCBI Taxonomy" id="1850370"/>
    <lineage>
        <taxon>Bacteria</taxon>
        <taxon>Bacillati</taxon>
        <taxon>Bacillota</taxon>
        <taxon>Bacilli</taxon>
        <taxon>Bacillales</taxon>
        <taxon>Paenibacillaceae</taxon>
        <taxon>Paenibacillus</taxon>
    </lineage>
</organism>
<keyword evidence="3" id="KW-1185">Reference proteome</keyword>
<evidence type="ECO:0000313" key="2">
    <source>
        <dbReference type="EMBL" id="NGM83391.1"/>
    </source>
</evidence>
<evidence type="ECO:0000313" key="3">
    <source>
        <dbReference type="Proteomes" id="UP000480151"/>
    </source>
</evidence>
<accession>A0A6M1PT28</accession>
<reference evidence="2 3" key="1">
    <citation type="submission" date="2020-02" db="EMBL/GenBank/DDBJ databases">
        <authorList>
            <person name="Gao J."/>
            <person name="Sun J."/>
        </authorList>
    </citation>
    <scope>NUCLEOTIDE SEQUENCE [LARGE SCALE GENOMIC DNA]</scope>
    <source>
        <strain evidence="2 3">7124</strain>
    </source>
</reference>
<name>A0A6M1PT28_9BACL</name>
<dbReference type="InterPro" id="IPR025285">
    <property type="entry name" value="DUF4145"/>
</dbReference>
<dbReference type="AlphaFoldDB" id="A0A6M1PT28"/>
<evidence type="ECO:0000259" key="1">
    <source>
        <dbReference type="Pfam" id="PF13643"/>
    </source>
</evidence>
<gene>
    <name evidence="2" type="ORF">G5B47_13290</name>
</gene>
<dbReference type="Pfam" id="PF13643">
    <property type="entry name" value="DUF4145"/>
    <property type="match status" value="1"/>
</dbReference>
<dbReference type="EMBL" id="JAAKGU010000005">
    <property type="protein sequence ID" value="NGM83391.1"/>
    <property type="molecule type" value="Genomic_DNA"/>
</dbReference>
<dbReference type="Proteomes" id="UP000480151">
    <property type="component" value="Unassembled WGS sequence"/>
</dbReference>